<dbReference type="STRING" id="681398.PJIAN_3408"/>
<dbReference type="PROSITE" id="PS50902">
    <property type="entry name" value="FLAVODOXIN_LIKE"/>
    <property type="match status" value="1"/>
</dbReference>
<dbReference type="Gene3D" id="3.40.50.360">
    <property type="match status" value="1"/>
</dbReference>
<dbReference type="GO" id="GO:0009055">
    <property type="term" value="F:electron transfer activity"/>
    <property type="evidence" value="ECO:0007669"/>
    <property type="project" value="InterPro"/>
</dbReference>
<evidence type="ECO:0000313" key="5">
    <source>
        <dbReference type="Proteomes" id="UP000076586"/>
    </source>
</evidence>
<organism evidence="4 5">
    <name type="scientific">Paludibacter jiangxiensis</name>
    <dbReference type="NCBI Taxonomy" id="681398"/>
    <lineage>
        <taxon>Bacteria</taxon>
        <taxon>Pseudomonadati</taxon>
        <taxon>Bacteroidota</taxon>
        <taxon>Bacteroidia</taxon>
        <taxon>Bacteroidales</taxon>
        <taxon>Paludibacteraceae</taxon>
        <taxon>Paludibacter</taxon>
    </lineage>
</organism>
<dbReference type="PANTHER" id="PTHR43717">
    <property type="entry name" value="ANAEROBIC NITRIC OXIDE REDUCTASE FLAVORUBREDOXIN"/>
    <property type="match status" value="1"/>
</dbReference>
<feature type="domain" description="Flavodoxin-like" evidence="3">
    <location>
        <begin position="252"/>
        <end position="393"/>
    </location>
</feature>
<dbReference type="PANTHER" id="PTHR43717:SF1">
    <property type="entry name" value="ANAEROBIC NITRIC OXIDE REDUCTASE FLAVORUBREDOXIN"/>
    <property type="match status" value="1"/>
</dbReference>
<dbReference type="GO" id="GO:0010181">
    <property type="term" value="F:FMN binding"/>
    <property type="evidence" value="ECO:0007669"/>
    <property type="project" value="InterPro"/>
</dbReference>
<reference evidence="5" key="1">
    <citation type="submission" date="2016-04" db="EMBL/GenBank/DDBJ databases">
        <title>Draft genome sequence of Paludibacter jiangxiensis strain NM7.</title>
        <authorList>
            <person name="Qiu Y."/>
            <person name="Matsuura N."/>
            <person name="Ohashi A."/>
            <person name="Tourlousse M.D."/>
            <person name="Sekiguchi Y."/>
        </authorList>
    </citation>
    <scope>NUCLEOTIDE SEQUENCE [LARGE SCALE GENOMIC DNA]</scope>
    <source>
        <strain evidence="5">NM7</strain>
    </source>
</reference>
<comment type="cofactor">
    <cofactor evidence="1">
        <name>FMN</name>
        <dbReference type="ChEBI" id="CHEBI:58210"/>
    </cofactor>
</comment>
<dbReference type="SMART" id="SM00849">
    <property type="entry name" value="Lactamase_B"/>
    <property type="match status" value="1"/>
</dbReference>
<dbReference type="InterPro" id="IPR001226">
    <property type="entry name" value="Flavodoxin_CS"/>
</dbReference>
<dbReference type="RefSeq" id="WP_068703964.1">
    <property type="nucleotide sequence ID" value="NZ_BDCR01000003.1"/>
</dbReference>
<dbReference type="OrthoDB" id="9807946at2"/>
<keyword evidence="5" id="KW-1185">Reference proteome</keyword>
<protein>
    <submittedName>
        <fullName evidence="4">Flavorubredoxin</fullName>
    </submittedName>
</protein>
<dbReference type="Gene3D" id="3.60.15.10">
    <property type="entry name" value="Ribonuclease Z/Hydroxyacylglutathione hydrolase-like"/>
    <property type="match status" value="1"/>
</dbReference>
<dbReference type="Proteomes" id="UP000076586">
    <property type="component" value="Unassembled WGS sequence"/>
</dbReference>
<dbReference type="GO" id="GO:0016491">
    <property type="term" value="F:oxidoreductase activity"/>
    <property type="evidence" value="ECO:0007669"/>
    <property type="project" value="InterPro"/>
</dbReference>
<dbReference type="InterPro" id="IPR008254">
    <property type="entry name" value="Flavodoxin/NO_synth"/>
</dbReference>
<evidence type="ECO:0000313" key="4">
    <source>
        <dbReference type="EMBL" id="GAT63094.1"/>
    </source>
</evidence>
<dbReference type="Pfam" id="PF00258">
    <property type="entry name" value="Flavodoxin_1"/>
    <property type="match status" value="1"/>
</dbReference>
<comment type="similarity">
    <text evidence="2">In the N-terminal section; belongs to the zinc metallo-hydrolase group 3 family.</text>
</comment>
<dbReference type="SUPFAM" id="SSF52218">
    <property type="entry name" value="Flavoproteins"/>
    <property type="match status" value="1"/>
</dbReference>
<dbReference type="Pfam" id="PF19583">
    <property type="entry name" value="ODP"/>
    <property type="match status" value="1"/>
</dbReference>
<comment type="caution">
    <text evidence="4">The sequence shown here is derived from an EMBL/GenBank/DDBJ whole genome shotgun (WGS) entry which is preliminary data.</text>
</comment>
<dbReference type="InterPro" id="IPR045761">
    <property type="entry name" value="ODP_dom"/>
</dbReference>
<reference evidence="5" key="2">
    <citation type="journal article" date="2017" name="Genome Announc.">
        <title>Draft genome sequence of Paludibacter jiangxiensis NM7(T), a propionate-producing fermentative bacterium.</title>
        <authorList>
            <person name="Qiu Y.-L."/>
            <person name="Tourlousse D.M."/>
            <person name="Matsuura N."/>
            <person name="Ohashi A."/>
            <person name="Sekiguchi Y."/>
        </authorList>
    </citation>
    <scope>NUCLEOTIDE SEQUENCE [LARGE SCALE GENOMIC DNA]</scope>
    <source>
        <strain evidence="5">NM7</strain>
    </source>
</reference>
<gene>
    <name evidence="4" type="ORF">PJIAN_3408</name>
</gene>
<evidence type="ECO:0000256" key="2">
    <source>
        <dbReference type="ARBA" id="ARBA00007121"/>
    </source>
</evidence>
<dbReference type="CDD" id="cd07709">
    <property type="entry name" value="flavodiiron_proteins_MBL-fold"/>
    <property type="match status" value="1"/>
</dbReference>
<dbReference type="InterPro" id="IPR016440">
    <property type="entry name" value="Rubredoxin-O_OxRdtase"/>
</dbReference>
<dbReference type="EMBL" id="BDCR01000003">
    <property type="protein sequence ID" value="GAT63094.1"/>
    <property type="molecule type" value="Genomic_DNA"/>
</dbReference>
<proteinExistence type="inferred from homology"/>
<name>A0A161L816_9BACT</name>
<dbReference type="InterPro" id="IPR001279">
    <property type="entry name" value="Metallo-B-lactamas"/>
</dbReference>
<dbReference type="PIRSF" id="PIRSF005243">
    <property type="entry name" value="ROO"/>
    <property type="match status" value="1"/>
</dbReference>
<dbReference type="GO" id="GO:0046872">
    <property type="term" value="F:metal ion binding"/>
    <property type="evidence" value="ECO:0007669"/>
    <property type="project" value="InterPro"/>
</dbReference>
<sequence>MYKARHITDDIYYIGVNDRQKVLFENLIPLPHGVSYNSYLIMDEKTVLVDTVEVSFAEVFLDKLLSVLGDRHLDYLVINHMEPDHSGAIRAIRRMFPDIKIVGNARTFKMLDGFYGINDGLHEVKDGDKLVLGKHTLQFFLTPMIHWPETMMTYDINDKLLFTGDAFGAFGTLDGGVLDTDIETGNHLEESRRYFSNIAGKYGSAVQNALNKLKDIEIKTICPTHGPVWREKVNKIIEITDKLSRYEGERGVVIIYGSMYGNTEQMAEAIAYGLSEEGEKNITIYNVSKTDVSFILSDIFRYDRIVIGSPTYSNELFPEIASLLAKLETRDIKNRKFAYFGSSTWSNASIKLLAAFAERVKWDVVSLPIEIKQSLKEDKYEDCIALGRLLAKS</sequence>
<dbReference type="PROSITE" id="PS00201">
    <property type="entry name" value="FLAVODOXIN"/>
    <property type="match status" value="1"/>
</dbReference>
<dbReference type="InterPro" id="IPR036866">
    <property type="entry name" value="RibonucZ/Hydroxyglut_hydro"/>
</dbReference>
<dbReference type="InterPro" id="IPR029039">
    <property type="entry name" value="Flavoprotein-like_sf"/>
</dbReference>
<evidence type="ECO:0000256" key="1">
    <source>
        <dbReference type="ARBA" id="ARBA00001917"/>
    </source>
</evidence>
<dbReference type="AlphaFoldDB" id="A0A161L816"/>
<evidence type="ECO:0000259" key="3">
    <source>
        <dbReference type="PROSITE" id="PS50902"/>
    </source>
</evidence>
<accession>A0A161L816</accession>
<dbReference type="SUPFAM" id="SSF56281">
    <property type="entry name" value="Metallo-hydrolase/oxidoreductase"/>
    <property type="match status" value="1"/>
</dbReference>